<organism evidence="2">
    <name type="scientific">Mycoplasmopsis gallinacea</name>
    <dbReference type="NCBI Taxonomy" id="29556"/>
    <lineage>
        <taxon>Bacteria</taxon>
        <taxon>Bacillati</taxon>
        <taxon>Mycoplasmatota</taxon>
        <taxon>Mycoplasmoidales</taxon>
        <taxon>Metamycoplasmataceae</taxon>
        <taxon>Mycoplasmopsis</taxon>
    </lineage>
</organism>
<dbReference type="AlphaFoldDB" id="A0A0D5ZIY9"/>
<accession>A0A0D5ZIY9</accession>
<dbReference type="EMBL" id="CP011021">
    <property type="protein sequence ID" value="AKA49766.1"/>
    <property type="molecule type" value="Genomic_DNA"/>
</dbReference>
<proteinExistence type="predicted"/>
<dbReference type="Proteomes" id="UP000032722">
    <property type="component" value="Chromosome"/>
</dbReference>
<name>A0A0D5ZIY9_9BACT</name>
<dbReference type="HOGENOM" id="CLU_1675930_0_0_14"/>
<reference evidence="1 2" key="1">
    <citation type="journal article" date="2015" name="Genome Announc.">
        <title>Complete Genome Sequence of Mycoplasma meleagridis, a Possible Emerging Pathogen in Chickens.</title>
        <authorList>
            <person name="Abolnik C."/>
        </authorList>
    </citation>
    <scope>NUCLEOTIDE SEQUENCE [LARGE SCALE GENOMIC DNA]</scope>
    <source>
        <strain evidence="1 2">B2096 8B</strain>
    </source>
</reference>
<dbReference type="KEGG" id="mgb:VO56_00525"/>
<evidence type="ECO:0000313" key="1">
    <source>
        <dbReference type="EMBL" id="AKA49766.1"/>
    </source>
</evidence>
<sequence length="157" mass="18979">MKIKRVKKMKINYIDGRFWYYPSIWTLSIRKWASRPYKSINELLNHTEAIHERIWIDINKDPNFKFFNEFQKVLNTKIFLEKPKADQKQFSFEILPKVELIIPVESLKSIEQGKFFAWPLIEFKRLCQSQLNAIETNQIVQIIYSSKYNFDIQIVTK</sequence>
<protein>
    <submittedName>
        <fullName evidence="1">Uncharacterized protein</fullName>
    </submittedName>
</protein>
<evidence type="ECO:0000313" key="2">
    <source>
        <dbReference type="Proteomes" id="UP000032722"/>
    </source>
</evidence>
<gene>
    <name evidence="1" type="ORF">VO56_00525</name>
</gene>
<dbReference type="PATRIC" id="fig|29556.3.peg.103"/>